<proteinExistence type="predicted"/>
<dbReference type="Gene3D" id="2.120.10.30">
    <property type="entry name" value="TolB, C-terminal domain"/>
    <property type="match status" value="1"/>
</dbReference>
<evidence type="ECO:0000313" key="2">
    <source>
        <dbReference type="Proteomes" id="UP000177605"/>
    </source>
</evidence>
<dbReference type="SUPFAM" id="SSF82171">
    <property type="entry name" value="DPP6 N-terminal domain-like"/>
    <property type="match status" value="1"/>
</dbReference>
<evidence type="ECO:0008006" key="3">
    <source>
        <dbReference type="Google" id="ProtNLM"/>
    </source>
</evidence>
<dbReference type="InterPro" id="IPR011042">
    <property type="entry name" value="6-blade_b-propeller_TolB-like"/>
</dbReference>
<organism evidence="1 2">
    <name type="scientific">Candidatus Yanofskybacteria bacterium RIFCSPHIGHO2_01_FULL_48_25b</name>
    <dbReference type="NCBI Taxonomy" id="1802672"/>
    <lineage>
        <taxon>Bacteria</taxon>
        <taxon>Candidatus Yanofskyibacteriota</taxon>
    </lineage>
</organism>
<comment type="caution">
    <text evidence="1">The sequence shown here is derived from an EMBL/GenBank/DDBJ whole genome shotgun (WGS) entry which is preliminary data.</text>
</comment>
<dbReference type="AlphaFoldDB" id="A0A1F8EZZ4"/>
<sequence length="357" mass="39030">MNQKLLILLIVVTAFASFLAGYLLTSKDAGRSALEEQRGLLIDRFDGIAGGATPTPLPAGLLKAADESALGLTSALGENAVLFYHADSGYVSKLDLETRAGTLISKTSLPGLTDILWSPDKNRVITVTQKRTGPAYTFFDYHTREFGDLGRNIGSAVFSPDSRRIALFRTKDSGSEIQISDFNGRNSRTLLKTRLENVRLFWPRENMLAFTASDYDQTSQSFYALSPEGELMELASGAENLSAQWSHDGSRVIFSQREGDRYVLGLYDTAAKKTLVLPLGARASDCAWSLDGTKIYCSIQTSGETSIVLISLLDNQTTVLFSGLAIVPEDIFLSHLENFLVMTNFADKSIWAVKLAP</sequence>
<gene>
    <name evidence="1" type="ORF">A2669_01570</name>
</gene>
<accession>A0A1F8EZZ4</accession>
<reference evidence="1 2" key="1">
    <citation type="journal article" date="2016" name="Nat. Commun.">
        <title>Thousands of microbial genomes shed light on interconnected biogeochemical processes in an aquifer system.</title>
        <authorList>
            <person name="Anantharaman K."/>
            <person name="Brown C.T."/>
            <person name="Hug L.A."/>
            <person name="Sharon I."/>
            <person name="Castelle C.J."/>
            <person name="Probst A.J."/>
            <person name="Thomas B.C."/>
            <person name="Singh A."/>
            <person name="Wilkins M.J."/>
            <person name="Karaoz U."/>
            <person name="Brodie E.L."/>
            <person name="Williams K.H."/>
            <person name="Hubbard S.S."/>
            <person name="Banfield J.F."/>
        </authorList>
    </citation>
    <scope>NUCLEOTIDE SEQUENCE [LARGE SCALE GENOMIC DNA]</scope>
</reference>
<evidence type="ECO:0000313" key="1">
    <source>
        <dbReference type="EMBL" id="OGN06435.1"/>
    </source>
</evidence>
<dbReference type="EMBL" id="MGJM01000014">
    <property type="protein sequence ID" value="OGN06435.1"/>
    <property type="molecule type" value="Genomic_DNA"/>
</dbReference>
<protein>
    <recommendedName>
        <fullName evidence="3">Translation initiation factor beta propellor-like domain-containing protein</fullName>
    </recommendedName>
</protein>
<name>A0A1F8EZZ4_9BACT</name>
<dbReference type="Proteomes" id="UP000177605">
    <property type="component" value="Unassembled WGS sequence"/>
</dbReference>